<keyword evidence="2" id="KW-0732">Signal</keyword>
<protein>
    <submittedName>
        <fullName evidence="4">Bacterial putative lipoprotein (DUF940)</fullName>
    </submittedName>
</protein>
<dbReference type="Gene3D" id="3.10.560.10">
    <property type="entry name" value="Outer membrane lipoprotein wza domain like"/>
    <property type="match status" value="1"/>
</dbReference>
<dbReference type="EMBL" id="UGVC01000001">
    <property type="protein sequence ID" value="SUD91953.1"/>
    <property type="molecule type" value="Genomic_DNA"/>
</dbReference>
<dbReference type="RefSeq" id="WP_227674001.1">
    <property type="nucleotide sequence ID" value="NZ_CAJHAQ010000001.1"/>
</dbReference>
<feature type="domain" description="Capsule biosynthesis GfcC-like C-terminal" evidence="3">
    <location>
        <begin position="215"/>
        <end position="283"/>
    </location>
</feature>
<evidence type="ECO:0000259" key="3">
    <source>
        <dbReference type="Pfam" id="PF06251"/>
    </source>
</evidence>
<gene>
    <name evidence="4" type="ORF">NCTC10526_02332</name>
</gene>
<reference evidence="4 5" key="1">
    <citation type="submission" date="2018-06" db="EMBL/GenBank/DDBJ databases">
        <authorList>
            <consortium name="Pathogen Informatics"/>
            <person name="Doyle S."/>
        </authorList>
    </citation>
    <scope>NUCLEOTIDE SEQUENCE [LARGE SCALE GENOMIC DNA]</scope>
    <source>
        <strain evidence="4 5">NCTC10526</strain>
    </source>
</reference>
<dbReference type="Pfam" id="PF06082">
    <property type="entry name" value="YjbH"/>
    <property type="match status" value="1"/>
</dbReference>
<dbReference type="Pfam" id="PF06251">
    <property type="entry name" value="Caps_syn_GfcC_C"/>
    <property type="match status" value="1"/>
</dbReference>
<keyword evidence="5" id="KW-1185">Reference proteome</keyword>
<evidence type="ECO:0000313" key="4">
    <source>
        <dbReference type="EMBL" id="SUD91953.1"/>
    </source>
</evidence>
<accession>A0A379LN35</accession>
<feature type="compositionally biased region" description="Low complexity" evidence="1">
    <location>
        <begin position="55"/>
        <end position="65"/>
    </location>
</feature>
<feature type="signal peptide" evidence="2">
    <location>
        <begin position="1"/>
        <end position="32"/>
    </location>
</feature>
<name>A0A379LN35_9GAMM</name>
<dbReference type="STRING" id="1123034.GCA_000685805_00753"/>
<dbReference type="InterPro" id="IPR010344">
    <property type="entry name" value="YbjH"/>
</dbReference>
<dbReference type="InterPro" id="IPR010425">
    <property type="entry name" value="Caps_synth_GfcC-like_C"/>
</dbReference>
<evidence type="ECO:0000256" key="1">
    <source>
        <dbReference type="SAM" id="MobiDB-lite"/>
    </source>
</evidence>
<evidence type="ECO:0000313" key="5">
    <source>
        <dbReference type="Proteomes" id="UP000254123"/>
    </source>
</evidence>
<dbReference type="Proteomes" id="UP000254123">
    <property type="component" value="Unassembled WGS sequence"/>
</dbReference>
<keyword evidence="4" id="KW-0449">Lipoprotein</keyword>
<organism evidence="4 5">
    <name type="scientific">Psychrobacter phenylpyruvicus</name>
    <dbReference type="NCBI Taxonomy" id="29432"/>
    <lineage>
        <taxon>Bacteria</taxon>
        <taxon>Pseudomonadati</taxon>
        <taxon>Pseudomonadota</taxon>
        <taxon>Gammaproteobacteria</taxon>
        <taxon>Moraxellales</taxon>
        <taxon>Moraxellaceae</taxon>
        <taxon>Psychrobacter</taxon>
    </lineage>
</organism>
<feature type="region of interest" description="Disordered" evidence="1">
    <location>
        <begin position="50"/>
        <end position="72"/>
    </location>
</feature>
<sequence length="1014" mass="112625">MKRKLCASPHFNYKYLVLALSSSLSLSINANAQNQTQPLTTTLYDSPEAMQPAVSTSNHSSSNHSRILTSPTSQRMGGWLSQEFNNGQNSGLKPNSKSDFKTAYEPYYEPAMVWQSSAEVAPQQTQQKTLIADLDHLLKSKSSIKNNLLPLKQWLQSLAATGRVVLPKQDPRYLEANPSIEPVLRTGDTVLLHANPNTVTVLFDNTQACRVLYEAGTKAHNYIDECLTTVNKQMQADDAYLISPDGTIQYIALAKWNAQTQLPPISGSWLWVPDATNGWTKDLALDVAKFIATQGQDLPLPFGQNDNPISLTVSQPVTSRDLPISSSDWGVVGLLQTPTARMHDQGTLVTHISHVDPYTQYNLLLQPFDRLETTVRYSNIDGVSYGPVSPNQDLKDKSLDVKLKLLKEDRWLPELAVGWRDMAGTSLFAGEYLVASKRYGDFDFSLGMGWGYLGARGNIDNPLGNIDDRFDERVVDKGGEGGELSAKSWFTGPTSLFGGIQWHTPYDPLTLKIEYDGNDYQSEPYSDKNLNTKDFPVNIGATWQDLDRGIAVSAGYERGDTLMLGLTLQGDLSKLGRVKPKAYQVKNIEKLPATQYSNLSYRINLGQGDSDTYTNPAIINAFSQATGWKATDLSITQGNVILNVEDYGGAFIKERLQQGMEVLRQVLPADTNFIQIQVSRYGEPVGVFNIDPDTWSQQYLQLPPPSQRIDHPLTITTAVPTYPALNTQVVSHTELPKGSIRFTPSLQQSIGGPDGYLFGIFANANVDYKLWTGSWVDGTAQVRVVDNYDNYSYVADSNLPRVRTNFGEYMTTSRLLMPNLQWNQFKSFGNNLYGLAYAGYLDPMFAGVGAEILYRKPNQPWAVGVDLNHVRQRDFDQHFGLQDYEATTGNISVYWDTPWYDVDMKVSAGQYLAGDKGATLDLSRQFNNGVKMGGWITKTDVSSEEFGEGSLDKGIYVSIPLDTLFSHWSSNSATLVYQPLIRDGGAKLHRKNELIDLTSPLDKSTLDIKNPLAH</sequence>
<evidence type="ECO:0000256" key="2">
    <source>
        <dbReference type="SAM" id="SignalP"/>
    </source>
</evidence>
<proteinExistence type="predicted"/>
<dbReference type="AlphaFoldDB" id="A0A379LN35"/>
<feature type="chain" id="PRO_5016912770" evidence="2">
    <location>
        <begin position="33"/>
        <end position="1014"/>
    </location>
</feature>